<evidence type="ECO:0000313" key="2">
    <source>
        <dbReference type="EMBL" id="KAF3217795.1"/>
    </source>
</evidence>
<dbReference type="EMBL" id="WIPF01000057">
    <property type="protein sequence ID" value="KAF3217795.1"/>
    <property type="molecule type" value="Genomic_DNA"/>
</dbReference>
<reference evidence="2 3" key="1">
    <citation type="submission" date="2019-06" db="EMBL/GenBank/DDBJ databases">
        <authorList>
            <person name="Palmer J.M."/>
        </authorList>
    </citation>
    <scope>NUCLEOTIDE SEQUENCE [LARGE SCALE GENOMIC DNA]</scope>
    <source>
        <strain evidence="2 3">TWF191</strain>
    </source>
</reference>
<evidence type="ECO:0000256" key="1">
    <source>
        <dbReference type="SAM" id="SignalP"/>
    </source>
</evidence>
<evidence type="ECO:0000313" key="3">
    <source>
        <dbReference type="Proteomes" id="UP000483672"/>
    </source>
</evidence>
<keyword evidence="1" id="KW-0732">Signal</keyword>
<feature type="signal peptide" evidence="1">
    <location>
        <begin position="1"/>
        <end position="20"/>
    </location>
</feature>
<protein>
    <submittedName>
        <fullName evidence="2">Uncharacterized protein</fullName>
    </submittedName>
</protein>
<comment type="caution">
    <text evidence="2">The sequence shown here is derived from an EMBL/GenBank/DDBJ whole genome shotgun (WGS) entry which is preliminary data.</text>
</comment>
<proteinExistence type="predicted"/>
<feature type="chain" id="PRO_5028956769" evidence="1">
    <location>
        <begin position="21"/>
        <end position="143"/>
    </location>
</feature>
<sequence length="143" mass="15409">MQIKAVIFALLTSSPIAVLAANCLGTPGLPGGQCVKFWTGATGCTGTFLSYKPDCSGACFKYDSFTGIKASGDGHFGTNCAIFSDVNCQNQIASTGNNAVQPQCFKKVGKSMKCYFAYKFERSDSRFVKLCFLTSLFVWIICK</sequence>
<dbReference type="Proteomes" id="UP000483672">
    <property type="component" value="Unassembled WGS sequence"/>
</dbReference>
<name>A0A7C8UQC5_ORBOL</name>
<gene>
    <name evidence="2" type="ORF">TWF191_008425</name>
</gene>
<accession>A0A7C8UQC5</accession>
<organism evidence="2 3">
    <name type="scientific">Orbilia oligospora</name>
    <name type="common">Nematode-trapping fungus</name>
    <name type="synonym">Arthrobotrys oligospora</name>
    <dbReference type="NCBI Taxonomy" id="2813651"/>
    <lineage>
        <taxon>Eukaryota</taxon>
        <taxon>Fungi</taxon>
        <taxon>Dikarya</taxon>
        <taxon>Ascomycota</taxon>
        <taxon>Pezizomycotina</taxon>
        <taxon>Orbiliomycetes</taxon>
        <taxon>Orbiliales</taxon>
        <taxon>Orbiliaceae</taxon>
        <taxon>Orbilia</taxon>
    </lineage>
</organism>
<dbReference type="AlphaFoldDB" id="A0A7C8UQC5"/>